<feature type="domain" description="Glycosyl transferase family 1" evidence="4">
    <location>
        <begin position="483"/>
        <end position="649"/>
    </location>
</feature>
<organism evidence="6 7">
    <name type="scientific">Kocuria palustris PEL</name>
    <dbReference type="NCBI Taxonomy" id="1236550"/>
    <lineage>
        <taxon>Bacteria</taxon>
        <taxon>Bacillati</taxon>
        <taxon>Actinomycetota</taxon>
        <taxon>Actinomycetes</taxon>
        <taxon>Micrococcales</taxon>
        <taxon>Micrococcaceae</taxon>
        <taxon>Kocuria</taxon>
    </lineage>
</organism>
<name>M2X930_9MICC</name>
<dbReference type="InterPro" id="IPR028098">
    <property type="entry name" value="Glyco_trans_4-like_N"/>
</dbReference>
<dbReference type="SUPFAM" id="SSF48452">
    <property type="entry name" value="TPR-like"/>
    <property type="match status" value="1"/>
</dbReference>
<accession>M2X930</accession>
<dbReference type="Pfam" id="PF00534">
    <property type="entry name" value="Glycos_transf_1"/>
    <property type="match status" value="1"/>
</dbReference>
<dbReference type="SUPFAM" id="SSF53756">
    <property type="entry name" value="UDP-Glycosyltransferase/glycogen phosphorylase"/>
    <property type="match status" value="1"/>
</dbReference>
<evidence type="ECO:0000259" key="5">
    <source>
        <dbReference type="Pfam" id="PF13579"/>
    </source>
</evidence>
<dbReference type="InterPro" id="IPR011990">
    <property type="entry name" value="TPR-like_helical_dom_sf"/>
</dbReference>
<dbReference type="GO" id="GO:1901137">
    <property type="term" value="P:carbohydrate derivative biosynthetic process"/>
    <property type="evidence" value="ECO:0007669"/>
    <property type="project" value="UniProtKB-ARBA"/>
</dbReference>
<dbReference type="EMBL" id="ANHZ02000026">
    <property type="protein sequence ID" value="EME35641.1"/>
    <property type="molecule type" value="Genomic_DNA"/>
</dbReference>
<dbReference type="PANTHER" id="PTHR45947:SF3">
    <property type="entry name" value="SULFOQUINOVOSYL TRANSFERASE SQD2"/>
    <property type="match status" value="1"/>
</dbReference>
<keyword evidence="7" id="KW-1185">Reference proteome</keyword>
<dbReference type="PANTHER" id="PTHR45947">
    <property type="entry name" value="SULFOQUINOVOSYL TRANSFERASE SQD2"/>
    <property type="match status" value="1"/>
</dbReference>
<evidence type="ECO:0000313" key="7">
    <source>
        <dbReference type="Proteomes" id="UP000009877"/>
    </source>
</evidence>
<dbReference type="Gene3D" id="3.40.50.2000">
    <property type="entry name" value="Glycogen Phosphorylase B"/>
    <property type="match status" value="2"/>
</dbReference>
<dbReference type="InterPro" id="IPR050194">
    <property type="entry name" value="Glycosyltransferase_grp1"/>
</dbReference>
<evidence type="ECO:0000259" key="4">
    <source>
        <dbReference type="Pfam" id="PF00534"/>
    </source>
</evidence>
<dbReference type="CDD" id="cd03794">
    <property type="entry name" value="GT4_WbuB-like"/>
    <property type="match status" value="1"/>
</dbReference>
<dbReference type="Pfam" id="PF13579">
    <property type="entry name" value="Glyco_trans_4_4"/>
    <property type="match status" value="1"/>
</dbReference>
<dbReference type="Proteomes" id="UP000009877">
    <property type="component" value="Unassembled WGS sequence"/>
</dbReference>
<comment type="caution">
    <text evidence="6">The sequence shown here is derived from an EMBL/GenBank/DDBJ whole genome shotgun (WGS) entry which is preliminary data.</text>
</comment>
<protein>
    <recommendedName>
        <fullName evidence="1">D-inositol 3-phosphate glycosyltransferase</fullName>
    </recommendedName>
</protein>
<dbReference type="InterPro" id="IPR001296">
    <property type="entry name" value="Glyco_trans_1"/>
</dbReference>
<dbReference type="Gene3D" id="1.25.40.10">
    <property type="entry name" value="Tetratricopeptide repeat domain"/>
    <property type="match status" value="1"/>
</dbReference>
<dbReference type="AlphaFoldDB" id="M2X930"/>
<reference evidence="6 7" key="1">
    <citation type="journal article" date="2014" name="Genome Announc.">
        <title>Draft Genome Sequence of Kocuria palustris PEL.</title>
        <authorList>
            <person name="Sharma G."/>
            <person name="Khatri I."/>
            <person name="Subramanian S."/>
        </authorList>
    </citation>
    <scope>NUCLEOTIDE SEQUENCE [LARGE SCALE GENOMIC DNA]</scope>
    <source>
        <strain evidence="6 7">PEL</strain>
    </source>
</reference>
<gene>
    <name evidence="6" type="ORF">C884_01435</name>
</gene>
<proteinExistence type="predicted"/>
<evidence type="ECO:0000256" key="1">
    <source>
        <dbReference type="ARBA" id="ARBA00021292"/>
    </source>
</evidence>
<evidence type="ECO:0000256" key="3">
    <source>
        <dbReference type="ARBA" id="ARBA00022679"/>
    </source>
</evidence>
<keyword evidence="3" id="KW-0808">Transferase</keyword>
<evidence type="ECO:0000256" key="2">
    <source>
        <dbReference type="ARBA" id="ARBA00022676"/>
    </source>
</evidence>
<keyword evidence="2" id="KW-0328">Glycosyltransferase</keyword>
<feature type="domain" description="Glycosyltransferase subfamily 4-like N-terminal" evidence="5">
    <location>
        <begin position="286"/>
        <end position="466"/>
    </location>
</feature>
<evidence type="ECO:0000313" key="6">
    <source>
        <dbReference type="EMBL" id="EME35641.1"/>
    </source>
</evidence>
<sequence>MEATQDLREASEAARAAGERYQAADQLRRLTLLDPQDSSAWFLYAMRLIELKAYDASFEALKNSVAVQPANLDALEMLVDAAAGDSDRQSSVSEAMDALTAVLAERTDQHRRSLDLLVPARRTAALDILSQSPDRVTRAVVGLHRCDAEDPVAQKPSWLAEDEWTLAQLLFCLQRGRRTRAIELMRDLPDRAVPRWSLRLAIRRDLRANRNDGARRLLAEFTRLEPSDTWGRRQSAKLAKSAAPTNYQLAKRGFPFPHRRTESAYEPISDRVLYMLHNSLPYHSAGYSTRTHGLLSGLRGLGWDVQGVTRLGYPYDMPKMAELGEIAPVNVVDGIPYHRLSTTPGIEKKSPITEYVKRYVAALEAKAMEEKPSILHGASNHWNGLATVSTAYRLGIPSIYEVRGLWEVTRGSRDFEWAKGGMYRFMARMEADAAANATHVLAITQALKDELINRGVDGEKITVVPNAVDAQRFTPQPRDAELEAQLGFQGKTVIGYIGSVLDYEGLGLLIEAAERMRSQRNDFVVMIVGDGAELERFQSEVETRELRDVVRFLGRVPHEDVERYYSLVDIAPFPRLPLPVCEMVSPLKPFEALAMGKAIVASDVAALAEIVQPNVTGLLHRKGDVDDLTAKLTELVERPELRAQLSSNGLTWVRENRQWPDMAQRVSAIYESLGAQRTKIR</sequence>
<dbReference type="GO" id="GO:0016757">
    <property type="term" value="F:glycosyltransferase activity"/>
    <property type="evidence" value="ECO:0007669"/>
    <property type="project" value="UniProtKB-KW"/>
</dbReference>